<dbReference type="Pfam" id="PF12796">
    <property type="entry name" value="Ank_2"/>
    <property type="match status" value="1"/>
</dbReference>
<dbReference type="EMBL" id="CACVKT020005388">
    <property type="protein sequence ID" value="CAC5394808.1"/>
    <property type="molecule type" value="Genomic_DNA"/>
</dbReference>
<evidence type="ECO:0000256" key="3">
    <source>
        <dbReference type="SAM" id="SignalP"/>
    </source>
</evidence>
<feature type="domain" description="Novel STAND NTPase 3" evidence="4">
    <location>
        <begin position="297"/>
        <end position="453"/>
    </location>
</feature>
<reference evidence="5 6" key="1">
    <citation type="submission" date="2020-06" db="EMBL/GenBank/DDBJ databases">
        <authorList>
            <person name="Li R."/>
            <person name="Bekaert M."/>
        </authorList>
    </citation>
    <scope>NUCLEOTIDE SEQUENCE [LARGE SCALE GENOMIC DNA]</scope>
    <source>
        <strain evidence="6">wild</strain>
    </source>
</reference>
<evidence type="ECO:0000259" key="4">
    <source>
        <dbReference type="Pfam" id="PF20720"/>
    </source>
</evidence>
<dbReference type="PROSITE" id="PS50297">
    <property type="entry name" value="ANK_REP_REGION"/>
    <property type="match status" value="1"/>
</dbReference>
<keyword evidence="2" id="KW-0812">Transmembrane</keyword>
<evidence type="ECO:0000256" key="2">
    <source>
        <dbReference type="SAM" id="Phobius"/>
    </source>
</evidence>
<keyword evidence="2" id="KW-1133">Transmembrane helix</keyword>
<feature type="chain" id="PRO_5026993706" description="Novel STAND NTPase 3 domain-containing protein" evidence="3">
    <location>
        <begin position="21"/>
        <end position="905"/>
    </location>
</feature>
<dbReference type="SUPFAM" id="SSF52540">
    <property type="entry name" value="P-loop containing nucleoside triphosphate hydrolases"/>
    <property type="match status" value="1"/>
</dbReference>
<dbReference type="AlphaFoldDB" id="A0A6J8CED2"/>
<keyword evidence="1" id="KW-0040">ANK repeat</keyword>
<feature type="repeat" description="ANK" evidence="1">
    <location>
        <begin position="724"/>
        <end position="749"/>
    </location>
</feature>
<keyword evidence="3" id="KW-0732">Signal</keyword>
<dbReference type="Gene3D" id="1.25.40.20">
    <property type="entry name" value="Ankyrin repeat-containing domain"/>
    <property type="match status" value="1"/>
</dbReference>
<organism evidence="5 6">
    <name type="scientific">Mytilus coruscus</name>
    <name type="common">Sea mussel</name>
    <dbReference type="NCBI Taxonomy" id="42192"/>
    <lineage>
        <taxon>Eukaryota</taxon>
        <taxon>Metazoa</taxon>
        <taxon>Spiralia</taxon>
        <taxon>Lophotrochozoa</taxon>
        <taxon>Mollusca</taxon>
        <taxon>Bivalvia</taxon>
        <taxon>Autobranchia</taxon>
        <taxon>Pteriomorphia</taxon>
        <taxon>Mytilida</taxon>
        <taxon>Mytiloidea</taxon>
        <taxon>Mytilidae</taxon>
        <taxon>Mytilinae</taxon>
        <taxon>Mytilus</taxon>
    </lineage>
</organism>
<evidence type="ECO:0000313" key="5">
    <source>
        <dbReference type="EMBL" id="CAC5394808.1"/>
    </source>
</evidence>
<protein>
    <recommendedName>
        <fullName evidence="4">Novel STAND NTPase 3 domain-containing protein</fullName>
    </recommendedName>
</protein>
<dbReference type="PROSITE" id="PS50088">
    <property type="entry name" value="ANK_REPEAT"/>
    <property type="match status" value="1"/>
</dbReference>
<keyword evidence="6" id="KW-1185">Reference proteome</keyword>
<name>A0A6J8CED2_MYTCO</name>
<accession>A0A6J8CED2</accession>
<keyword evidence="2" id="KW-0472">Membrane</keyword>
<dbReference type="Proteomes" id="UP000507470">
    <property type="component" value="Unassembled WGS sequence"/>
</dbReference>
<dbReference type="Pfam" id="PF20720">
    <property type="entry name" value="nSTAND3"/>
    <property type="match status" value="1"/>
</dbReference>
<dbReference type="OrthoDB" id="341259at2759"/>
<dbReference type="PANTHER" id="PTHR19446">
    <property type="entry name" value="REVERSE TRANSCRIPTASES"/>
    <property type="match status" value="1"/>
</dbReference>
<evidence type="ECO:0000256" key="1">
    <source>
        <dbReference type="PROSITE-ProRule" id="PRU00023"/>
    </source>
</evidence>
<dbReference type="InterPro" id="IPR049050">
    <property type="entry name" value="nSTAND3"/>
</dbReference>
<dbReference type="InterPro" id="IPR027417">
    <property type="entry name" value="P-loop_NTPase"/>
</dbReference>
<dbReference type="InterPro" id="IPR036770">
    <property type="entry name" value="Ankyrin_rpt-contain_sf"/>
</dbReference>
<dbReference type="SUPFAM" id="SSF48403">
    <property type="entry name" value="Ankyrin repeat"/>
    <property type="match status" value="1"/>
</dbReference>
<feature type="transmembrane region" description="Helical" evidence="2">
    <location>
        <begin position="230"/>
        <end position="252"/>
    </location>
</feature>
<dbReference type="InterPro" id="IPR002110">
    <property type="entry name" value="Ankyrin_rpt"/>
</dbReference>
<feature type="signal peptide" evidence="3">
    <location>
        <begin position="1"/>
        <end position="20"/>
    </location>
</feature>
<gene>
    <name evidence="5" type="ORF">MCOR_29525</name>
</gene>
<dbReference type="SMART" id="SM00248">
    <property type="entry name" value="ANK"/>
    <property type="match status" value="1"/>
</dbReference>
<evidence type="ECO:0000313" key="6">
    <source>
        <dbReference type="Proteomes" id="UP000507470"/>
    </source>
</evidence>
<sequence>MVTFACLAITMALMCKPTLFFGVNRTSCPDTSQWRLRAYSFCNRSEPAYFCLRDANKNVYKEFCRKTSDVQRPGYEFVIRGELDGRKCSNDRYQPIKLTTNGQSKCMYKKSKCTGEGQIQYNNRTTISDRLCRCDSTHSYGFVKTTGDRCFCDPSIEDCTCYKITCQVGYVLSSDYKCTEWEQFSGNNYCPDIKRSDIISGKPDRGDRHIMTNPEAYLSVFKNNKFTAQIILYLMIAGTLVCVAVVLLTGIAKLFPKGTKTRSCNEQDGFKLPKDIAKLRSYQIKNWKKEEKQIYVTTAMHTVTELLTKCTCLTVIGPAASGKSALIHYVSRQWLGKRYQIIPIISKEYTNRPLELLKSLNSDFPKIFVIDDFCGVDHIDVIAVDCWKNISEELINLKLNDNTGKNQVKIILACRESIFESNQFKGLDFITGQIYKIDDYYFSQEEKCSILEKFTKKDNVEKDCPLLQGCVKYFPLLCKIAANKGVDKLEDFFKSPSECIKQDISNSSDEEFVSVFVCMLFGEFEEDWIQKKGRPEQVNKAITCLLEKCNYLVSRDQAFQKFPIQTGTYVTKNKNAYVLVHRVISDIAFAICDKRAEGVFLEHASSSIIATRYRFVSIKHDHDFFQIEISQKNQFFKRLKRDLQNGDLDSTFHNKQLKHQTYRKQLISNIKADEEMKNIIKDLLTKSKLLIETAMEGYTDLINMLLTLPGESDADVDVNIHDEKLRTALHIAAEMNYPDIVKCLLKHGAIKRNDLQGKNPQQIAQEKGINEEEILKAIAKLNSGKTADQYSLTAEHFKYACRSITPNILSLFNNIMQTDEIPKVFKTGIMTHVHKKAKDSTLPTNYRGITVKSALGKIFEYAILDKMTELNNNQSELQFGFTKGLSPIMAALLVSEGIVHAKQQI</sequence>
<proteinExistence type="predicted"/>